<evidence type="ECO:0000256" key="1">
    <source>
        <dbReference type="PROSITE-ProRule" id="PRU00023"/>
    </source>
</evidence>
<organism evidence="2 3">
    <name type="scientific">Pyricularia oryzae</name>
    <name type="common">Rice blast fungus</name>
    <name type="synonym">Magnaporthe oryzae</name>
    <dbReference type="NCBI Taxonomy" id="318829"/>
    <lineage>
        <taxon>Eukaryota</taxon>
        <taxon>Fungi</taxon>
        <taxon>Dikarya</taxon>
        <taxon>Ascomycota</taxon>
        <taxon>Pezizomycotina</taxon>
        <taxon>Sordariomycetes</taxon>
        <taxon>Sordariomycetidae</taxon>
        <taxon>Magnaporthales</taxon>
        <taxon>Pyriculariaceae</taxon>
        <taxon>Pyricularia</taxon>
    </lineage>
</organism>
<gene>
    <name evidence="2" type="ORF">PoMZ_07197</name>
</gene>
<sequence>MAITSLDTLPVELLMHIAGYVAAPLFELRSNRRKSWPVTWWRADLLRSRTPSTPLTYSLVCRTTYNTVNPCLYQSAARWKDLSMPESAVPIRPSTSSSPQAWSAILDPANEKSPNQLIGKSKLLTAQPGINHPEAALDWAGRYRPVSVRPVNQRIRRWTKKTGVPQSAPKAVLPKDHLYFRPNGNGDDSDSEHASCNFMFRSPLHVAASLGNLEALKRFLDVGFSPNALSNGHCACLRLAAGSLVHGLSPSSANEELLSSRVKAPCWTPLHAAICHGEWDHHKVHLGSLRSIWRQDLET</sequence>
<dbReference type="EMBL" id="CP034207">
    <property type="protein sequence ID" value="QBZ60258.1"/>
    <property type="molecule type" value="Genomic_DNA"/>
</dbReference>
<evidence type="ECO:0000313" key="2">
    <source>
        <dbReference type="EMBL" id="QBZ60258.1"/>
    </source>
</evidence>
<dbReference type="Pfam" id="PF00023">
    <property type="entry name" value="Ank"/>
    <property type="match status" value="1"/>
</dbReference>
<dbReference type="Proteomes" id="UP000294847">
    <property type="component" value="Chromosome 4"/>
</dbReference>
<keyword evidence="1" id="KW-0040">ANK repeat</keyword>
<proteinExistence type="predicted"/>
<feature type="repeat" description="ANK" evidence="1">
    <location>
        <begin position="199"/>
        <end position="231"/>
    </location>
</feature>
<reference evidence="2 3" key="1">
    <citation type="journal article" date="2019" name="Mol. Biol. Evol.">
        <title>Blast fungal genomes show frequent chromosomal changes, gene gains and losses, and effector gene turnover.</title>
        <authorList>
            <person name="Gomez Luciano L.B."/>
            <person name="Jason Tsai I."/>
            <person name="Chuma I."/>
            <person name="Tosa Y."/>
            <person name="Chen Y.H."/>
            <person name="Li J.Y."/>
            <person name="Li M.Y."/>
            <person name="Jade Lu M.Y."/>
            <person name="Nakayashiki H."/>
            <person name="Li W.H."/>
        </authorList>
    </citation>
    <scope>NUCLEOTIDE SEQUENCE [LARGE SCALE GENOMIC DNA]</scope>
    <source>
        <strain evidence="2">MZ5-1-6</strain>
    </source>
</reference>
<name>A0A4V1C6L0_PYROR</name>
<evidence type="ECO:0000313" key="3">
    <source>
        <dbReference type="Proteomes" id="UP000294847"/>
    </source>
</evidence>
<dbReference type="InterPro" id="IPR036770">
    <property type="entry name" value="Ankyrin_rpt-contain_sf"/>
</dbReference>
<dbReference type="InterPro" id="IPR002110">
    <property type="entry name" value="Ankyrin_rpt"/>
</dbReference>
<dbReference type="Gene3D" id="1.25.40.20">
    <property type="entry name" value="Ankyrin repeat-containing domain"/>
    <property type="match status" value="1"/>
</dbReference>
<dbReference type="PROSITE" id="PS50088">
    <property type="entry name" value="ANK_REPEAT"/>
    <property type="match status" value="1"/>
</dbReference>
<dbReference type="AlphaFoldDB" id="A0A4V1C6L0"/>
<protein>
    <submittedName>
        <fullName evidence="2">Uncharacterized protein</fullName>
    </submittedName>
</protein>
<dbReference type="SUPFAM" id="SSF48403">
    <property type="entry name" value="Ankyrin repeat"/>
    <property type="match status" value="1"/>
</dbReference>
<accession>A0A4V1C6L0</accession>